<accession>A0A4P2VCZ8</accession>
<proteinExistence type="predicted"/>
<evidence type="ECO:0000313" key="1">
    <source>
        <dbReference type="EMBL" id="BBE42414.1"/>
    </source>
</evidence>
<dbReference type="KEGG" id="ccai:NAS2_1025"/>
<dbReference type="AlphaFoldDB" id="A0A4P2VCZ8"/>
<name>A0A4P2VCZ8_9ARCH</name>
<keyword evidence="2" id="KW-1185">Reference proteome</keyword>
<protein>
    <submittedName>
        <fullName evidence="1">Uncharacterized protein</fullName>
    </submittedName>
</protein>
<sequence>MRPMRICPRCGAPYSYTERRIVHGIEYHYAVHEKRENGRRTRTRHYLGPATYTAGQATHMALGVEWEGAATPDPARLHAYLRAVLGAIARRRDEFDEAGLDEIRRELERALDEL</sequence>
<reference evidence="1 2" key="1">
    <citation type="journal article" date="2019" name="ISME J.">
        <title>Isolation and characterization of a thermophilic sulfur- and iron-reducing thaumarchaeote from a terrestrial acidic hot spring.</title>
        <authorList>
            <person name="Kato S."/>
            <person name="Itoh T."/>
            <person name="Yuki M."/>
            <person name="Nagamori M."/>
            <person name="Ohnishi M."/>
            <person name="Uematsu K."/>
            <person name="Suzuki K."/>
            <person name="Takashina T."/>
            <person name="Ohkuma M."/>
        </authorList>
    </citation>
    <scope>NUCLEOTIDE SEQUENCE [LARGE SCALE GENOMIC DNA]</scope>
    <source>
        <strain evidence="1 2">NAS-02</strain>
    </source>
</reference>
<organism evidence="1 2">
    <name type="scientific">Conexivisphaera calida</name>
    <dbReference type="NCBI Taxonomy" id="1874277"/>
    <lineage>
        <taxon>Archaea</taxon>
        <taxon>Nitrososphaerota</taxon>
        <taxon>Conexivisphaeria</taxon>
        <taxon>Conexivisphaerales</taxon>
        <taxon>Conexivisphaeraceae</taxon>
        <taxon>Conexivisphaera</taxon>
    </lineage>
</organism>
<gene>
    <name evidence="1" type="ORF">NAS2_1025</name>
</gene>
<evidence type="ECO:0000313" key="2">
    <source>
        <dbReference type="Proteomes" id="UP000509448"/>
    </source>
</evidence>
<dbReference type="EMBL" id="AP018732">
    <property type="protein sequence ID" value="BBE42414.1"/>
    <property type="molecule type" value="Genomic_DNA"/>
</dbReference>
<dbReference type="Proteomes" id="UP000509448">
    <property type="component" value="Chromosome"/>
</dbReference>